<comment type="caution">
    <text evidence="4">The sequence shown here is derived from an EMBL/GenBank/DDBJ whole genome shotgun (WGS) entry which is preliminary data.</text>
</comment>
<organism evidence="4 5">
    <name type="scientific">Geodia barretti</name>
    <name type="common">Barrett's horny sponge</name>
    <dbReference type="NCBI Taxonomy" id="519541"/>
    <lineage>
        <taxon>Eukaryota</taxon>
        <taxon>Metazoa</taxon>
        <taxon>Porifera</taxon>
        <taxon>Demospongiae</taxon>
        <taxon>Heteroscleromorpha</taxon>
        <taxon>Tetractinellida</taxon>
        <taxon>Astrophorina</taxon>
        <taxon>Geodiidae</taxon>
        <taxon>Geodia</taxon>
    </lineage>
</organism>
<gene>
    <name evidence="4" type="ORF">GBAR_LOCUS1489</name>
</gene>
<dbReference type="Gene3D" id="3.40.50.720">
    <property type="entry name" value="NAD(P)-binding Rossmann-like Domain"/>
    <property type="match status" value="1"/>
</dbReference>
<sequence length="96" mass="10687">MTRNLARELGPFGIRCNAILPGIIDNPRGRRLITHLASERGQTVEEAHERYVSFISTRSLISCEEVADAAFFLAQDTARNITGQLIGVCGNLEWEE</sequence>
<comment type="similarity">
    <text evidence="1">Belongs to the short-chain dehydrogenases/reductases (SDR) family.</text>
</comment>
<keyword evidence="5" id="KW-1185">Reference proteome</keyword>
<name>A0AA35QWM1_GEOBA</name>
<reference evidence="4" key="1">
    <citation type="submission" date="2023-03" db="EMBL/GenBank/DDBJ databases">
        <authorList>
            <person name="Steffen K."/>
            <person name="Cardenas P."/>
        </authorList>
    </citation>
    <scope>NUCLEOTIDE SEQUENCE</scope>
</reference>
<dbReference type="PANTHER" id="PTHR42879:SF6">
    <property type="entry name" value="NADPH-DEPENDENT REDUCTASE BACG"/>
    <property type="match status" value="1"/>
</dbReference>
<dbReference type="AlphaFoldDB" id="A0AA35QWM1"/>
<dbReference type="Proteomes" id="UP001174909">
    <property type="component" value="Unassembled WGS sequence"/>
</dbReference>
<accession>A0AA35QWM1</accession>
<dbReference type="InterPro" id="IPR050259">
    <property type="entry name" value="SDR"/>
</dbReference>
<protein>
    <recommendedName>
        <fullName evidence="2">3-oxoacyl-[acyl-carrier-protein] reductase</fullName>
        <ecNumber evidence="2">1.1.1.100</ecNumber>
    </recommendedName>
</protein>
<dbReference type="SUPFAM" id="SSF51735">
    <property type="entry name" value="NAD(P)-binding Rossmann-fold domains"/>
    <property type="match status" value="1"/>
</dbReference>
<dbReference type="EC" id="1.1.1.100" evidence="2"/>
<evidence type="ECO:0000256" key="2">
    <source>
        <dbReference type="ARBA" id="ARBA00012948"/>
    </source>
</evidence>
<comment type="catalytic activity">
    <reaction evidence="3">
        <text>a (3R)-hydroxyacyl-[ACP] + NADP(+) = a 3-oxoacyl-[ACP] + NADPH + H(+)</text>
        <dbReference type="Rhea" id="RHEA:17397"/>
        <dbReference type="Rhea" id="RHEA-COMP:9916"/>
        <dbReference type="Rhea" id="RHEA-COMP:9945"/>
        <dbReference type="ChEBI" id="CHEBI:15378"/>
        <dbReference type="ChEBI" id="CHEBI:57783"/>
        <dbReference type="ChEBI" id="CHEBI:58349"/>
        <dbReference type="ChEBI" id="CHEBI:78776"/>
        <dbReference type="ChEBI" id="CHEBI:78827"/>
        <dbReference type="EC" id="1.1.1.100"/>
    </reaction>
</comment>
<dbReference type="PANTHER" id="PTHR42879">
    <property type="entry name" value="3-OXOACYL-(ACYL-CARRIER-PROTEIN) REDUCTASE"/>
    <property type="match status" value="1"/>
</dbReference>
<proteinExistence type="inferred from homology"/>
<dbReference type="EMBL" id="CASHTH010000217">
    <property type="protein sequence ID" value="CAI7994552.1"/>
    <property type="molecule type" value="Genomic_DNA"/>
</dbReference>
<evidence type="ECO:0000313" key="5">
    <source>
        <dbReference type="Proteomes" id="UP001174909"/>
    </source>
</evidence>
<dbReference type="InterPro" id="IPR036291">
    <property type="entry name" value="NAD(P)-bd_dom_sf"/>
</dbReference>
<dbReference type="GO" id="GO:0004316">
    <property type="term" value="F:3-oxoacyl-[acyl-carrier-protein] reductase (NADPH) activity"/>
    <property type="evidence" value="ECO:0007669"/>
    <property type="project" value="UniProtKB-EC"/>
</dbReference>
<dbReference type="InterPro" id="IPR002347">
    <property type="entry name" value="SDR_fam"/>
</dbReference>
<evidence type="ECO:0000313" key="4">
    <source>
        <dbReference type="EMBL" id="CAI7994552.1"/>
    </source>
</evidence>
<evidence type="ECO:0000256" key="3">
    <source>
        <dbReference type="ARBA" id="ARBA00048508"/>
    </source>
</evidence>
<dbReference type="Pfam" id="PF13561">
    <property type="entry name" value="adh_short_C2"/>
    <property type="match status" value="1"/>
</dbReference>
<evidence type="ECO:0000256" key="1">
    <source>
        <dbReference type="ARBA" id="ARBA00006484"/>
    </source>
</evidence>